<organism evidence="4 5">
    <name type="scientific">Aspergillus terreus</name>
    <dbReference type="NCBI Taxonomy" id="33178"/>
    <lineage>
        <taxon>Eukaryota</taxon>
        <taxon>Fungi</taxon>
        <taxon>Dikarya</taxon>
        <taxon>Ascomycota</taxon>
        <taxon>Pezizomycotina</taxon>
        <taxon>Eurotiomycetes</taxon>
        <taxon>Eurotiomycetidae</taxon>
        <taxon>Eurotiales</taxon>
        <taxon>Aspergillaceae</taxon>
        <taxon>Aspergillus</taxon>
        <taxon>Aspergillus subgen. Circumdati</taxon>
    </lineage>
</organism>
<gene>
    <name evidence="4" type="ORF">ATEIFO6365_0004091800</name>
</gene>
<evidence type="ECO:0000313" key="5">
    <source>
        <dbReference type="Proteomes" id="UP000452235"/>
    </source>
</evidence>
<dbReference type="AlphaFoldDB" id="A0A5M3YQP7"/>
<reference evidence="4 5" key="1">
    <citation type="submission" date="2020-01" db="EMBL/GenBank/DDBJ databases">
        <title>Aspergillus terreus IFO 6365 whole genome shotgun sequence.</title>
        <authorList>
            <person name="Kanamasa S."/>
            <person name="Takahashi H."/>
        </authorList>
    </citation>
    <scope>NUCLEOTIDE SEQUENCE [LARGE SCALE GENOMIC DNA]</scope>
    <source>
        <strain evidence="4 5">IFO 6365</strain>
    </source>
</reference>
<comment type="caution">
    <text evidence="4">The sequence shown here is derived from an EMBL/GenBank/DDBJ whole genome shotgun (WGS) entry which is preliminary data.</text>
</comment>
<feature type="region of interest" description="Disordered" evidence="1">
    <location>
        <begin position="207"/>
        <end position="273"/>
    </location>
</feature>
<feature type="compositionally biased region" description="Polar residues" evidence="1">
    <location>
        <begin position="207"/>
        <end position="217"/>
    </location>
</feature>
<name>A0A5M3YQP7_ASPTE</name>
<feature type="region of interest" description="Disordered" evidence="1">
    <location>
        <begin position="120"/>
        <end position="153"/>
    </location>
</feature>
<feature type="compositionally biased region" description="Low complexity" evidence="1">
    <location>
        <begin position="120"/>
        <end position="144"/>
    </location>
</feature>
<keyword evidence="5" id="KW-1185">Reference proteome</keyword>
<feature type="transmembrane region" description="Helical" evidence="2">
    <location>
        <begin position="163"/>
        <end position="184"/>
    </location>
</feature>
<evidence type="ECO:0000256" key="2">
    <source>
        <dbReference type="SAM" id="Phobius"/>
    </source>
</evidence>
<dbReference type="OrthoDB" id="5426355at2759"/>
<evidence type="ECO:0000256" key="3">
    <source>
        <dbReference type="SAM" id="SignalP"/>
    </source>
</evidence>
<proteinExistence type="predicted"/>
<feature type="compositionally biased region" description="Low complexity" evidence="1">
    <location>
        <begin position="218"/>
        <end position="229"/>
    </location>
</feature>
<feature type="chain" id="PRO_5043400171" evidence="3">
    <location>
        <begin position="24"/>
        <end position="273"/>
    </location>
</feature>
<evidence type="ECO:0000313" key="4">
    <source>
        <dbReference type="EMBL" id="GFF15799.1"/>
    </source>
</evidence>
<evidence type="ECO:0000256" key="1">
    <source>
        <dbReference type="SAM" id="MobiDB-lite"/>
    </source>
</evidence>
<keyword evidence="2" id="KW-0472">Membrane</keyword>
<protein>
    <submittedName>
        <fullName evidence="4">Integral membrane protein</fullName>
    </submittedName>
</protein>
<keyword evidence="2" id="KW-0812">Transmembrane</keyword>
<dbReference type="VEuPathDB" id="FungiDB:ATEG_04920"/>
<feature type="signal peptide" evidence="3">
    <location>
        <begin position="1"/>
        <end position="23"/>
    </location>
</feature>
<keyword evidence="2" id="KW-1133">Transmembrane helix</keyword>
<accession>A0A5M3YQP7</accession>
<keyword evidence="3" id="KW-0732">Signal</keyword>
<dbReference type="EMBL" id="BLJY01000004">
    <property type="protein sequence ID" value="GFF15799.1"/>
    <property type="molecule type" value="Genomic_DNA"/>
</dbReference>
<sequence>MRSLRPLPLAVLALFGLLGLVHADDATTLVPTAASDIFPQCALSCSALNSAQSLCIPPTAPATGRSTYVTCFCQSNLLTQLKTSADGTCDDVCTSASDRSTLQKWFSDFCSSGGDLKSTDTSADTNNNNANSNTNDAASSTATAKAHKNSPAPPSWWSGHYQWVVMVIVLIIGFALLTVLGVWLKRRHDAKYPGLYHGASGSANNSGMLFPRPNNTLAPGAPGAPGAPADDSLGSSSRTDVVVPKVRASPSMSRLQKAPPTQGADDLEIREVR</sequence>
<dbReference type="Proteomes" id="UP000452235">
    <property type="component" value="Unassembled WGS sequence"/>
</dbReference>